<keyword evidence="2" id="KW-0560">Oxidoreductase</keyword>
<dbReference type="Gene3D" id="3.40.50.720">
    <property type="entry name" value="NAD(P)-binding Rossmann-like Domain"/>
    <property type="match status" value="1"/>
</dbReference>
<keyword evidence="3" id="KW-0472">Membrane</keyword>
<evidence type="ECO:0000256" key="3">
    <source>
        <dbReference type="SAM" id="Phobius"/>
    </source>
</evidence>
<dbReference type="SUPFAM" id="SSF51735">
    <property type="entry name" value="NAD(P)-binding Rossmann-fold domains"/>
    <property type="match status" value="1"/>
</dbReference>
<organism evidence="5 6">
    <name type="scientific">Sphaerulina musiva (strain SO2202)</name>
    <name type="common">Poplar stem canker fungus</name>
    <name type="synonym">Septoria musiva</name>
    <dbReference type="NCBI Taxonomy" id="692275"/>
    <lineage>
        <taxon>Eukaryota</taxon>
        <taxon>Fungi</taxon>
        <taxon>Dikarya</taxon>
        <taxon>Ascomycota</taxon>
        <taxon>Pezizomycotina</taxon>
        <taxon>Dothideomycetes</taxon>
        <taxon>Dothideomycetidae</taxon>
        <taxon>Mycosphaerellales</taxon>
        <taxon>Mycosphaerellaceae</taxon>
        <taxon>Sphaerulina</taxon>
    </lineage>
</organism>
<sequence length="376" mass="42237">MTSGAVECLVTGGAGFLGRNIIQTLLQKHPDWRITVLDLASPPEEAIQQQQQHWQRTVVGWLHADITSADSVQAAFQNYRPDIVFHCAGIVPARDLRYSRDSKQWEKVKAINYHGTVNVLQATLETGCRKFVYTSSCTAVIDDLDHDYYNMNESIPLGRATLHYGKSKAMAEQYVLSPEYAAQGLKACALRPCTIIGPGDIAVISLIHDLITKGETYFVVGDGNNLYDFMYIDNAVQAHILAAENLLSTQTAAGQAFFISNQEPVYFWDFFSAIWAQFGHVPRFRVFVPLWLAWMVAFVLEIVTFVTGAAQTLDTGSVKDAVRTHFSDNTKAIEILGYRPTVGLAEGLRMWCDDYRAYLDHHKQKPQEQQKKQHLT</sequence>
<feature type="non-terminal residue" evidence="5">
    <location>
        <position position="1"/>
    </location>
</feature>
<dbReference type="HOGENOM" id="CLU_007383_6_8_1"/>
<evidence type="ECO:0000259" key="4">
    <source>
        <dbReference type="Pfam" id="PF01073"/>
    </source>
</evidence>
<evidence type="ECO:0000256" key="2">
    <source>
        <dbReference type="ARBA" id="ARBA00023002"/>
    </source>
</evidence>
<dbReference type="eggNOG" id="KOG1430">
    <property type="taxonomic scope" value="Eukaryota"/>
</dbReference>
<dbReference type="AlphaFoldDB" id="M3D118"/>
<evidence type="ECO:0000313" key="6">
    <source>
        <dbReference type="Proteomes" id="UP000016931"/>
    </source>
</evidence>
<feature type="transmembrane region" description="Helical" evidence="3">
    <location>
        <begin position="291"/>
        <end position="310"/>
    </location>
</feature>
<keyword evidence="6" id="KW-1185">Reference proteome</keyword>
<dbReference type="InterPro" id="IPR036291">
    <property type="entry name" value="NAD(P)-bd_dom_sf"/>
</dbReference>
<dbReference type="PANTHER" id="PTHR43245">
    <property type="entry name" value="BIFUNCTIONAL POLYMYXIN RESISTANCE PROTEIN ARNA"/>
    <property type="match status" value="1"/>
</dbReference>
<comment type="similarity">
    <text evidence="1">Belongs to the 3-beta-HSD family.</text>
</comment>
<dbReference type="OrthoDB" id="331544at2759"/>
<dbReference type="Proteomes" id="UP000016931">
    <property type="component" value="Unassembled WGS sequence"/>
</dbReference>
<protein>
    <submittedName>
        <fullName evidence="5">NAD(P)-binding protein</fullName>
    </submittedName>
</protein>
<reference evidence="5 6" key="1">
    <citation type="journal article" date="2012" name="PLoS Pathog.">
        <title>Diverse lifestyles and strategies of plant pathogenesis encoded in the genomes of eighteen Dothideomycetes fungi.</title>
        <authorList>
            <person name="Ohm R.A."/>
            <person name="Feau N."/>
            <person name="Henrissat B."/>
            <person name="Schoch C.L."/>
            <person name="Horwitz B.A."/>
            <person name="Barry K.W."/>
            <person name="Condon B.J."/>
            <person name="Copeland A.C."/>
            <person name="Dhillon B."/>
            <person name="Glaser F."/>
            <person name="Hesse C.N."/>
            <person name="Kosti I."/>
            <person name="LaButti K."/>
            <person name="Lindquist E.A."/>
            <person name="Lucas S."/>
            <person name="Salamov A.A."/>
            <person name="Bradshaw R.E."/>
            <person name="Ciuffetti L."/>
            <person name="Hamelin R.C."/>
            <person name="Kema G.H.J."/>
            <person name="Lawrence C."/>
            <person name="Scott J.A."/>
            <person name="Spatafora J.W."/>
            <person name="Turgeon B.G."/>
            <person name="de Wit P.J.G.M."/>
            <person name="Zhong S."/>
            <person name="Goodwin S.B."/>
            <person name="Grigoriev I.V."/>
        </authorList>
    </citation>
    <scope>NUCLEOTIDE SEQUENCE [LARGE SCALE GENOMIC DNA]</scope>
    <source>
        <strain evidence="5 6">SO2202</strain>
    </source>
</reference>
<keyword evidence="3" id="KW-1133">Transmembrane helix</keyword>
<dbReference type="GO" id="GO:0006694">
    <property type="term" value="P:steroid biosynthetic process"/>
    <property type="evidence" value="ECO:0007669"/>
    <property type="project" value="InterPro"/>
</dbReference>
<dbReference type="STRING" id="692275.M3D118"/>
<dbReference type="PANTHER" id="PTHR43245:SF51">
    <property type="entry name" value="SHORT CHAIN DEHYDROGENASE_REDUCTASE FAMILY 42E, MEMBER 2"/>
    <property type="match status" value="1"/>
</dbReference>
<dbReference type="InterPro" id="IPR050177">
    <property type="entry name" value="Lipid_A_modif_metabolic_enz"/>
</dbReference>
<dbReference type="OMA" id="FPLEKHM"/>
<name>M3D118_SPHMS</name>
<evidence type="ECO:0000313" key="5">
    <source>
        <dbReference type="EMBL" id="EMF10188.1"/>
    </source>
</evidence>
<dbReference type="InterPro" id="IPR002225">
    <property type="entry name" value="3Beta_OHSteriod_DH/Estase"/>
</dbReference>
<accession>M3D118</accession>
<evidence type="ECO:0000256" key="1">
    <source>
        <dbReference type="ARBA" id="ARBA00009219"/>
    </source>
</evidence>
<dbReference type="GeneID" id="27903802"/>
<dbReference type="Pfam" id="PF01073">
    <property type="entry name" value="3Beta_HSD"/>
    <property type="match status" value="1"/>
</dbReference>
<dbReference type="GO" id="GO:0016616">
    <property type="term" value="F:oxidoreductase activity, acting on the CH-OH group of donors, NAD or NADP as acceptor"/>
    <property type="evidence" value="ECO:0007669"/>
    <property type="project" value="InterPro"/>
</dbReference>
<proteinExistence type="inferred from homology"/>
<dbReference type="EMBL" id="KB456268">
    <property type="protein sequence ID" value="EMF10188.1"/>
    <property type="molecule type" value="Genomic_DNA"/>
</dbReference>
<gene>
    <name evidence="5" type="ORF">SEPMUDRAFT_151196</name>
</gene>
<dbReference type="RefSeq" id="XP_016758309.1">
    <property type="nucleotide sequence ID" value="XM_016906665.1"/>
</dbReference>
<feature type="domain" description="3-beta hydroxysteroid dehydrogenase/isomerase" evidence="4">
    <location>
        <begin position="9"/>
        <end position="284"/>
    </location>
</feature>
<keyword evidence="3" id="KW-0812">Transmembrane</keyword>